<proteinExistence type="predicted"/>
<dbReference type="Proteomes" id="UP001218188">
    <property type="component" value="Unassembled WGS sequence"/>
</dbReference>
<keyword evidence="2" id="KW-1185">Reference proteome</keyword>
<evidence type="ECO:0000313" key="2">
    <source>
        <dbReference type="Proteomes" id="UP001218188"/>
    </source>
</evidence>
<name>A0AAD6WWS7_9AGAR</name>
<sequence length="173" mass="18972">MSFCMWAQEVSDSLAEHTVMGTCRRAPSISGHLSHRSRRSNHILKGIQCQYTGPSTHVADSELSPADIAHSTYHACEVKRALGKVSRYGRCPAARAHHIVKVWVMPSIQPGLHQLARHVGLKTDSGRSALAGIKVLSGKAWKLKTSSKVGAKTENCARKAKKTREKLKVAREN</sequence>
<comment type="caution">
    <text evidence="1">The sequence shown here is derived from an EMBL/GenBank/DDBJ whole genome shotgun (WGS) entry which is preliminary data.</text>
</comment>
<organism evidence="1 2">
    <name type="scientific">Mycena alexandri</name>
    <dbReference type="NCBI Taxonomy" id="1745969"/>
    <lineage>
        <taxon>Eukaryota</taxon>
        <taxon>Fungi</taxon>
        <taxon>Dikarya</taxon>
        <taxon>Basidiomycota</taxon>
        <taxon>Agaricomycotina</taxon>
        <taxon>Agaricomycetes</taxon>
        <taxon>Agaricomycetidae</taxon>
        <taxon>Agaricales</taxon>
        <taxon>Marasmiineae</taxon>
        <taxon>Mycenaceae</taxon>
        <taxon>Mycena</taxon>
    </lineage>
</organism>
<accession>A0AAD6WWS7</accession>
<evidence type="ECO:0000313" key="1">
    <source>
        <dbReference type="EMBL" id="KAJ7027560.1"/>
    </source>
</evidence>
<protein>
    <submittedName>
        <fullName evidence="1">Uncharacterized protein</fullName>
    </submittedName>
</protein>
<dbReference type="EMBL" id="JARJCM010000122">
    <property type="protein sequence ID" value="KAJ7027560.1"/>
    <property type="molecule type" value="Genomic_DNA"/>
</dbReference>
<reference evidence="1" key="1">
    <citation type="submission" date="2023-03" db="EMBL/GenBank/DDBJ databases">
        <title>Massive genome expansion in bonnet fungi (Mycena s.s.) driven by repeated elements and novel gene families across ecological guilds.</title>
        <authorList>
            <consortium name="Lawrence Berkeley National Laboratory"/>
            <person name="Harder C.B."/>
            <person name="Miyauchi S."/>
            <person name="Viragh M."/>
            <person name="Kuo A."/>
            <person name="Thoen E."/>
            <person name="Andreopoulos B."/>
            <person name="Lu D."/>
            <person name="Skrede I."/>
            <person name="Drula E."/>
            <person name="Henrissat B."/>
            <person name="Morin E."/>
            <person name="Kohler A."/>
            <person name="Barry K."/>
            <person name="LaButti K."/>
            <person name="Morin E."/>
            <person name="Salamov A."/>
            <person name="Lipzen A."/>
            <person name="Mereny Z."/>
            <person name="Hegedus B."/>
            <person name="Baldrian P."/>
            <person name="Stursova M."/>
            <person name="Weitz H."/>
            <person name="Taylor A."/>
            <person name="Grigoriev I.V."/>
            <person name="Nagy L.G."/>
            <person name="Martin F."/>
            <person name="Kauserud H."/>
        </authorList>
    </citation>
    <scope>NUCLEOTIDE SEQUENCE</scope>
    <source>
        <strain evidence="1">CBHHK200</strain>
    </source>
</reference>
<gene>
    <name evidence="1" type="ORF">C8F04DRAFT_1189367</name>
</gene>
<dbReference type="AlphaFoldDB" id="A0AAD6WWS7"/>